<evidence type="ECO:0000313" key="3">
    <source>
        <dbReference type="EMBL" id="CAF1311936.1"/>
    </source>
</evidence>
<dbReference type="Pfam" id="PF20430">
    <property type="entry name" value="Eplus_motif"/>
    <property type="match status" value="1"/>
</dbReference>
<dbReference type="Proteomes" id="UP000682733">
    <property type="component" value="Unassembled WGS sequence"/>
</dbReference>
<dbReference type="Proteomes" id="UP000681722">
    <property type="component" value="Unassembled WGS sequence"/>
</dbReference>
<accession>A0A815E9I3</accession>
<keyword evidence="6" id="KW-1185">Reference proteome</keyword>
<dbReference type="InterPro" id="IPR032867">
    <property type="entry name" value="DYW_dom"/>
</dbReference>
<dbReference type="EMBL" id="CAJOBA010018580">
    <property type="protein sequence ID" value="CAF3900100.1"/>
    <property type="molecule type" value="Genomic_DNA"/>
</dbReference>
<dbReference type="GO" id="GO:0003723">
    <property type="term" value="F:RNA binding"/>
    <property type="evidence" value="ECO:0007669"/>
    <property type="project" value="InterPro"/>
</dbReference>
<sequence length="238" mass="27611">VDALARSQHLDEAQSIIENYEKTNERLVVMWMPLLSACRTYKQDKKAKEIYDKINDMKNISNRYLASVNVLMGNTYASVGKYYKAESVRWKMAHENIRKIPGMTWIEIDGVSHSFYAHDTSHPKSNEIYNELGKLQQDLIDYGHRFDFSLISRRVKIEYGETPLSVIMGHSEKLAIAYGLISTKENEPLLLAKNLRICPDCHTATKLISKIRQREINIRDANRFHKFKNGQCSCNDFF</sequence>
<feature type="non-terminal residue" evidence="3">
    <location>
        <position position="1"/>
    </location>
</feature>
<organism evidence="3 6">
    <name type="scientific">Didymodactylos carnosus</name>
    <dbReference type="NCBI Taxonomy" id="1234261"/>
    <lineage>
        <taxon>Eukaryota</taxon>
        <taxon>Metazoa</taxon>
        <taxon>Spiralia</taxon>
        <taxon>Gnathifera</taxon>
        <taxon>Rotifera</taxon>
        <taxon>Eurotatoria</taxon>
        <taxon>Bdelloidea</taxon>
        <taxon>Philodinida</taxon>
        <taxon>Philodinidae</taxon>
        <taxon>Didymodactylos</taxon>
    </lineage>
</organism>
<name>A0A815E9I3_9BILA</name>
<dbReference type="GO" id="GO:0009451">
    <property type="term" value="P:RNA modification"/>
    <property type="evidence" value="ECO:0007669"/>
    <property type="project" value="InterPro"/>
</dbReference>
<proteinExistence type="predicted"/>
<dbReference type="AlphaFoldDB" id="A0A815E9I3"/>
<dbReference type="PANTHER" id="PTHR47926:SF436">
    <property type="entry name" value="PENTATRICOPEPTIDE REPEAT-CONTAINING PROTEIN ELI1, CHLOROPLASTIC-LIKE ISOFORM X2"/>
    <property type="match status" value="1"/>
</dbReference>
<evidence type="ECO:0000313" key="6">
    <source>
        <dbReference type="Proteomes" id="UP000663829"/>
    </source>
</evidence>
<dbReference type="Pfam" id="PF14432">
    <property type="entry name" value="DYW_deaminase"/>
    <property type="match status" value="1"/>
</dbReference>
<dbReference type="EMBL" id="CAJNOK010010761">
    <property type="protein sequence ID" value="CAF1124058.1"/>
    <property type="molecule type" value="Genomic_DNA"/>
</dbReference>
<dbReference type="OrthoDB" id="185373at2759"/>
<feature type="domain" description="DYW" evidence="1">
    <location>
        <begin position="165"/>
        <end position="237"/>
    </location>
</feature>
<dbReference type="InterPro" id="IPR046849">
    <property type="entry name" value="E2_motif"/>
</dbReference>
<reference evidence="3" key="1">
    <citation type="submission" date="2021-02" db="EMBL/GenBank/DDBJ databases">
        <authorList>
            <person name="Nowell W R."/>
        </authorList>
    </citation>
    <scope>NUCLEOTIDE SEQUENCE</scope>
</reference>
<dbReference type="InterPro" id="IPR046960">
    <property type="entry name" value="PPR_At4g14850-like_plant"/>
</dbReference>
<protein>
    <recommendedName>
        <fullName evidence="1">DYW domain-containing protein</fullName>
    </recommendedName>
</protein>
<evidence type="ECO:0000313" key="4">
    <source>
        <dbReference type="EMBL" id="CAF3900100.1"/>
    </source>
</evidence>
<comment type="caution">
    <text evidence="3">The sequence shown here is derived from an EMBL/GenBank/DDBJ whole genome shotgun (WGS) entry which is preliminary data.</text>
</comment>
<dbReference type="PANTHER" id="PTHR47926">
    <property type="entry name" value="PENTATRICOPEPTIDE REPEAT-CONTAINING PROTEIN"/>
    <property type="match status" value="1"/>
</dbReference>
<gene>
    <name evidence="3" type="ORF">GPM918_LOCUS29038</name>
    <name evidence="2" type="ORF">OVA965_LOCUS20320</name>
    <name evidence="5" type="ORF">SRO942_LOCUS29586</name>
    <name evidence="4" type="ORF">TMI583_LOCUS20654</name>
</gene>
<dbReference type="EMBL" id="CAJNOQ010012978">
    <property type="protein sequence ID" value="CAF1311936.1"/>
    <property type="molecule type" value="Genomic_DNA"/>
</dbReference>
<dbReference type="Proteomes" id="UP000663829">
    <property type="component" value="Unassembled WGS sequence"/>
</dbReference>
<evidence type="ECO:0000313" key="2">
    <source>
        <dbReference type="EMBL" id="CAF1124058.1"/>
    </source>
</evidence>
<dbReference type="EMBL" id="CAJOBC010042956">
    <property type="protein sequence ID" value="CAF4150129.1"/>
    <property type="molecule type" value="Genomic_DNA"/>
</dbReference>
<evidence type="ECO:0000259" key="1">
    <source>
        <dbReference type="Pfam" id="PF14432"/>
    </source>
</evidence>
<dbReference type="InterPro" id="IPR046848">
    <property type="entry name" value="E_motif"/>
</dbReference>
<dbReference type="GO" id="GO:0008270">
    <property type="term" value="F:zinc ion binding"/>
    <property type="evidence" value="ECO:0007669"/>
    <property type="project" value="InterPro"/>
</dbReference>
<dbReference type="Proteomes" id="UP000677228">
    <property type="component" value="Unassembled WGS sequence"/>
</dbReference>
<dbReference type="Pfam" id="PF20431">
    <property type="entry name" value="E_motif"/>
    <property type="match status" value="1"/>
</dbReference>
<evidence type="ECO:0000313" key="5">
    <source>
        <dbReference type="EMBL" id="CAF4150129.1"/>
    </source>
</evidence>